<dbReference type="Pfam" id="PF00348">
    <property type="entry name" value="polyprenyl_synt"/>
    <property type="match status" value="1"/>
</dbReference>
<keyword evidence="4" id="KW-0479">Metal-binding</keyword>
<dbReference type="GO" id="GO:0008299">
    <property type="term" value="P:isoprenoid biosynthetic process"/>
    <property type="evidence" value="ECO:0007669"/>
    <property type="project" value="InterPro"/>
</dbReference>
<dbReference type="SUPFAM" id="SSF48576">
    <property type="entry name" value="Terpenoid synthases"/>
    <property type="match status" value="1"/>
</dbReference>
<dbReference type="PATRIC" id="fig|749927.5.peg.4216"/>
<evidence type="ECO:0000256" key="3">
    <source>
        <dbReference type="ARBA" id="ARBA00022679"/>
    </source>
</evidence>
<evidence type="ECO:0000256" key="1">
    <source>
        <dbReference type="ARBA" id="ARBA00001946"/>
    </source>
</evidence>
<dbReference type="InterPro" id="IPR008949">
    <property type="entry name" value="Isoprenoid_synthase_dom_sf"/>
</dbReference>
<dbReference type="InterPro" id="IPR000092">
    <property type="entry name" value="Polyprenyl_synt"/>
</dbReference>
<reference evidence="7 8" key="1">
    <citation type="journal article" date="2010" name="Cell Res.">
        <title>Complete genome sequence of the rifamycin SV-producing Amycolatopsis mediterranei U32 revealed its genetic characteristics in phylogeny and metabolism.</title>
        <authorList>
            <person name="Zhao W."/>
            <person name="Zhong Y."/>
            <person name="Yuan H."/>
            <person name="Wang J."/>
            <person name="Zheng H."/>
            <person name="Wang Y."/>
            <person name="Cen X."/>
            <person name="Xu F."/>
            <person name="Bai J."/>
            <person name="Han X."/>
            <person name="Lu G."/>
            <person name="Zhu Y."/>
            <person name="Shao Z."/>
            <person name="Yan H."/>
            <person name="Li C."/>
            <person name="Peng N."/>
            <person name="Zhang Z."/>
            <person name="Zhang Y."/>
            <person name="Lin W."/>
            <person name="Fan Y."/>
            <person name="Qin Z."/>
            <person name="Hu Y."/>
            <person name="Zhu B."/>
            <person name="Wang S."/>
            <person name="Ding X."/>
            <person name="Zhao G.P."/>
        </authorList>
    </citation>
    <scope>NUCLEOTIDE SEQUENCE [LARGE SCALE GENOMIC DNA]</scope>
    <source>
        <strain evidence="8">U-32</strain>
    </source>
</reference>
<evidence type="ECO:0000313" key="7">
    <source>
        <dbReference type="EMBL" id="ADJ45853.1"/>
    </source>
</evidence>
<sequence length="367" mass="39540">MTATMTTGVAPADDDAPAEPLDALGRRCLAEAHQFVSARAKEHFSGRSEGALAETAVPEFVAGGKCLRPLFAYVGWRCGQPESDAAVRAAAALELLHCFALVQDDVMDGSALRRGRTALHVRFARWHEEQGWAGSAPRFGESAAILFGDLFLVWSEQMLRESGLAAEQLARGWGHYDAMRAELAVGQLADLVNDARALPSWDTLLDVLRRKSGNYTVRRPLEFGAALAGCGPELMAGLGEFGGLVGEAFQLRDDLLGVFGDPAVTGKPAGQDLRERKASSVVVLAAAMADRRRQAEFAELLELETVDDEAVARWRELIVATGARDRMGELIRERADKALAAIDPAVVPRHAGDLLAALAARCTERDR</sequence>
<accession>A0A0H3D700</accession>
<dbReference type="GeneID" id="92871809"/>
<comment type="cofactor">
    <cofactor evidence="1">
        <name>Mg(2+)</name>
        <dbReference type="ChEBI" id="CHEBI:18420"/>
    </cofactor>
</comment>
<dbReference type="HOGENOM" id="CLU_014015_2_1_11"/>
<dbReference type="KEGG" id="amd:AMED_4076"/>
<evidence type="ECO:0000256" key="5">
    <source>
        <dbReference type="ARBA" id="ARBA00022842"/>
    </source>
</evidence>
<dbReference type="PANTHER" id="PTHR12001:SF85">
    <property type="entry name" value="SHORT CHAIN ISOPRENYL DIPHOSPHATE SYNTHASE"/>
    <property type="match status" value="1"/>
</dbReference>
<evidence type="ECO:0000256" key="4">
    <source>
        <dbReference type="ARBA" id="ARBA00022723"/>
    </source>
</evidence>
<evidence type="ECO:0000313" key="8">
    <source>
        <dbReference type="Proteomes" id="UP000000328"/>
    </source>
</evidence>
<evidence type="ECO:0000256" key="2">
    <source>
        <dbReference type="ARBA" id="ARBA00006706"/>
    </source>
</evidence>
<evidence type="ECO:0000256" key="6">
    <source>
        <dbReference type="RuleBase" id="RU004466"/>
    </source>
</evidence>
<gene>
    <name evidence="7" type="ordered locus">AMED_4076</name>
</gene>
<organism evidence="7 8">
    <name type="scientific">Amycolatopsis mediterranei (strain U-32)</name>
    <dbReference type="NCBI Taxonomy" id="749927"/>
    <lineage>
        <taxon>Bacteria</taxon>
        <taxon>Bacillati</taxon>
        <taxon>Actinomycetota</taxon>
        <taxon>Actinomycetes</taxon>
        <taxon>Pseudonocardiales</taxon>
        <taxon>Pseudonocardiaceae</taxon>
        <taxon>Amycolatopsis</taxon>
    </lineage>
</organism>
<keyword evidence="3 6" id="KW-0808">Transferase</keyword>
<dbReference type="GO" id="GO:0004659">
    <property type="term" value="F:prenyltransferase activity"/>
    <property type="evidence" value="ECO:0007669"/>
    <property type="project" value="InterPro"/>
</dbReference>
<dbReference type="InterPro" id="IPR033749">
    <property type="entry name" value="Polyprenyl_synt_CS"/>
</dbReference>
<dbReference type="eggNOG" id="COG0142">
    <property type="taxonomic scope" value="Bacteria"/>
</dbReference>
<dbReference type="OrthoDB" id="4497239at2"/>
<dbReference type="EMBL" id="CP002000">
    <property type="protein sequence ID" value="ADJ45853.1"/>
    <property type="molecule type" value="Genomic_DNA"/>
</dbReference>
<dbReference type="PANTHER" id="PTHR12001">
    <property type="entry name" value="GERANYLGERANYL PYROPHOSPHATE SYNTHASE"/>
    <property type="match status" value="1"/>
</dbReference>
<protein>
    <submittedName>
        <fullName evidence="7">Polyprenyl synthetase</fullName>
    </submittedName>
</protein>
<comment type="similarity">
    <text evidence="2 6">Belongs to the FPP/GGPP synthase family.</text>
</comment>
<dbReference type="CDD" id="cd00685">
    <property type="entry name" value="Trans_IPPS_HT"/>
    <property type="match status" value="1"/>
</dbReference>
<dbReference type="SFLD" id="SFLDS00005">
    <property type="entry name" value="Isoprenoid_Synthase_Type_I"/>
    <property type="match status" value="1"/>
</dbReference>
<dbReference type="GO" id="GO:0046872">
    <property type="term" value="F:metal ion binding"/>
    <property type="evidence" value="ECO:0007669"/>
    <property type="project" value="UniProtKB-KW"/>
</dbReference>
<proteinExistence type="inferred from homology"/>
<keyword evidence="5" id="KW-0460">Magnesium</keyword>
<dbReference type="PROSITE" id="PS00444">
    <property type="entry name" value="POLYPRENYL_SYNTHASE_2"/>
    <property type="match status" value="1"/>
</dbReference>
<name>A0A0H3D700_AMYMU</name>
<dbReference type="Proteomes" id="UP000000328">
    <property type="component" value="Chromosome"/>
</dbReference>
<dbReference type="AlphaFoldDB" id="A0A0H3D700"/>
<dbReference type="PROSITE" id="PS00723">
    <property type="entry name" value="POLYPRENYL_SYNTHASE_1"/>
    <property type="match status" value="1"/>
</dbReference>
<dbReference type="RefSeq" id="WP_013225925.1">
    <property type="nucleotide sequence ID" value="NC_014318.1"/>
</dbReference>
<dbReference type="Gene3D" id="1.10.600.10">
    <property type="entry name" value="Farnesyl Diphosphate Synthase"/>
    <property type="match status" value="1"/>
</dbReference>